<feature type="signal peptide" evidence="2">
    <location>
        <begin position="1"/>
        <end position="16"/>
    </location>
</feature>
<gene>
    <name evidence="3" type="ORF">PPRIM_AZ9-3.1.T0320099</name>
</gene>
<accession>A0A8S1LFP8</accession>
<keyword evidence="1" id="KW-0472">Membrane</keyword>
<feature type="chain" id="PRO_5035805128" evidence="2">
    <location>
        <begin position="17"/>
        <end position="111"/>
    </location>
</feature>
<sequence>MIKLWILFVLIYLGQCQDFIRSIKNYADGIIQSNITQKVLIDFAPLLLPLTIISIILIQLMKVCFRRQKFYDKLPQTEQQANNKQVRLPFNHKLQLYFMRYYCQILRLFTH</sequence>
<dbReference type="AlphaFoldDB" id="A0A8S1LFP8"/>
<keyword evidence="1" id="KW-1133">Transmembrane helix</keyword>
<evidence type="ECO:0000313" key="3">
    <source>
        <dbReference type="EMBL" id="CAD8061724.1"/>
    </source>
</evidence>
<dbReference type="OMA" id="VMKICFK"/>
<evidence type="ECO:0000256" key="2">
    <source>
        <dbReference type="SAM" id="SignalP"/>
    </source>
</evidence>
<keyword evidence="4" id="KW-1185">Reference proteome</keyword>
<keyword evidence="1" id="KW-0812">Transmembrane</keyword>
<protein>
    <submittedName>
        <fullName evidence="3">Uncharacterized protein</fullName>
    </submittedName>
</protein>
<feature type="transmembrane region" description="Helical" evidence="1">
    <location>
        <begin position="40"/>
        <end position="60"/>
    </location>
</feature>
<dbReference type="EMBL" id="CAJJDM010000031">
    <property type="protein sequence ID" value="CAD8061724.1"/>
    <property type="molecule type" value="Genomic_DNA"/>
</dbReference>
<dbReference type="Proteomes" id="UP000688137">
    <property type="component" value="Unassembled WGS sequence"/>
</dbReference>
<proteinExistence type="predicted"/>
<comment type="caution">
    <text evidence="3">The sequence shown here is derived from an EMBL/GenBank/DDBJ whole genome shotgun (WGS) entry which is preliminary data.</text>
</comment>
<evidence type="ECO:0000256" key="1">
    <source>
        <dbReference type="SAM" id="Phobius"/>
    </source>
</evidence>
<keyword evidence="2" id="KW-0732">Signal</keyword>
<reference evidence="3" key="1">
    <citation type="submission" date="2021-01" db="EMBL/GenBank/DDBJ databases">
        <authorList>
            <consortium name="Genoscope - CEA"/>
            <person name="William W."/>
        </authorList>
    </citation>
    <scope>NUCLEOTIDE SEQUENCE</scope>
</reference>
<evidence type="ECO:0000313" key="4">
    <source>
        <dbReference type="Proteomes" id="UP000688137"/>
    </source>
</evidence>
<name>A0A8S1LFP8_PARPR</name>
<organism evidence="3 4">
    <name type="scientific">Paramecium primaurelia</name>
    <dbReference type="NCBI Taxonomy" id="5886"/>
    <lineage>
        <taxon>Eukaryota</taxon>
        <taxon>Sar</taxon>
        <taxon>Alveolata</taxon>
        <taxon>Ciliophora</taxon>
        <taxon>Intramacronucleata</taxon>
        <taxon>Oligohymenophorea</taxon>
        <taxon>Peniculida</taxon>
        <taxon>Parameciidae</taxon>
        <taxon>Paramecium</taxon>
    </lineage>
</organism>